<dbReference type="EMBL" id="JACAZH010000022">
    <property type="protein sequence ID" value="KAF7343878.1"/>
    <property type="molecule type" value="Genomic_DNA"/>
</dbReference>
<sequence length="221" mass="25271">MGAAIDTSSAHTYGSALNSFIEFCRLHHFPIDPTAEILSFYVVFISNLISHIYVTFAAVCWSPAPFKDVNDCEVRLYVENIRYLEITFGAQSPPLPPSPSHDDLLFLSQLLTGFRALLRLGELTTPDNPKLRNPRKYTKRTSASAGTTSYEYWLPAHKADTLFEGNRVIVTDADALLHFHSYLKSRDQLHPLNPYLWLRANGHVPTRAWFIKRLRHLFPQR</sequence>
<name>A0A8H6XLK0_9AGAR</name>
<evidence type="ECO:0000313" key="2">
    <source>
        <dbReference type="Proteomes" id="UP000623467"/>
    </source>
</evidence>
<dbReference type="OrthoDB" id="5598396at2759"/>
<dbReference type="Proteomes" id="UP000623467">
    <property type="component" value="Unassembled WGS sequence"/>
</dbReference>
<evidence type="ECO:0000313" key="1">
    <source>
        <dbReference type="EMBL" id="KAF7343878.1"/>
    </source>
</evidence>
<comment type="caution">
    <text evidence="1">The sequence shown here is derived from an EMBL/GenBank/DDBJ whole genome shotgun (WGS) entry which is preliminary data.</text>
</comment>
<protein>
    <submittedName>
        <fullName evidence="1">RNase H domain-containing protein</fullName>
    </submittedName>
</protein>
<proteinExistence type="predicted"/>
<organism evidence="1 2">
    <name type="scientific">Mycena sanguinolenta</name>
    <dbReference type="NCBI Taxonomy" id="230812"/>
    <lineage>
        <taxon>Eukaryota</taxon>
        <taxon>Fungi</taxon>
        <taxon>Dikarya</taxon>
        <taxon>Basidiomycota</taxon>
        <taxon>Agaricomycotina</taxon>
        <taxon>Agaricomycetes</taxon>
        <taxon>Agaricomycetidae</taxon>
        <taxon>Agaricales</taxon>
        <taxon>Marasmiineae</taxon>
        <taxon>Mycenaceae</taxon>
        <taxon>Mycena</taxon>
    </lineage>
</organism>
<accession>A0A8H6XLK0</accession>
<keyword evidence="2" id="KW-1185">Reference proteome</keyword>
<gene>
    <name evidence="1" type="ORF">MSAN_01969100</name>
</gene>
<reference evidence="1" key="1">
    <citation type="submission" date="2020-05" db="EMBL/GenBank/DDBJ databases">
        <title>Mycena genomes resolve the evolution of fungal bioluminescence.</title>
        <authorList>
            <person name="Tsai I.J."/>
        </authorList>
    </citation>
    <scope>NUCLEOTIDE SEQUENCE</scope>
    <source>
        <strain evidence="1">160909Yilan</strain>
    </source>
</reference>
<dbReference type="AlphaFoldDB" id="A0A8H6XLK0"/>